<comment type="caution">
    <text evidence="3">The sequence shown here is derived from an EMBL/GenBank/DDBJ whole genome shotgun (WGS) entry which is preliminary data.</text>
</comment>
<evidence type="ECO:0000256" key="2">
    <source>
        <dbReference type="SAM" id="Phobius"/>
    </source>
</evidence>
<evidence type="ECO:0000313" key="3">
    <source>
        <dbReference type="EMBL" id="KAK5982689.1"/>
    </source>
</evidence>
<sequence length="121" mass="12660">MLIPKRYSVVVCAMVYELVLLLLSCAFIVYLIGCANKERPTAGASQAQNSACAPPRSDQKPPKAAATQSKKEAPGPSAMNPATKSKMGDDGGYEACPDMTPSELARAANMNAASNKPVSVK</sequence>
<feature type="transmembrane region" description="Helical" evidence="2">
    <location>
        <begin position="7"/>
        <end position="32"/>
    </location>
</feature>
<protein>
    <submittedName>
        <fullName evidence="3">Uncharacterized protein</fullName>
    </submittedName>
</protein>
<organism evidence="3 4">
    <name type="scientific">Trichostrongylus colubriformis</name>
    <name type="common">Black scour worm</name>
    <dbReference type="NCBI Taxonomy" id="6319"/>
    <lineage>
        <taxon>Eukaryota</taxon>
        <taxon>Metazoa</taxon>
        <taxon>Ecdysozoa</taxon>
        <taxon>Nematoda</taxon>
        <taxon>Chromadorea</taxon>
        <taxon>Rhabditida</taxon>
        <taxon>Rhabditina</taxon>
        <taxon>Rhabditomorpha</taxon>
        <taxon>Strongyloidea</taxon>
        <taxon>Trichostrongylidae</taxon>
        <taxon>Trichostrongylus</taxon>
    </lineage>
</organism>
<evidence type="ECO:0000313" key="4">
    <source>
        <dbReference type="Proteomes" id="UP001331761"/>
    </source>
</evidence>
<evidence type="ECO:0000256" key="1">
    <source>
        <dbReference type="SAM" id="MobiDB-lite"/>
    </source>
</evidence>
<accession>A0AAN8FSI8</accession>
<keyword evidence="4" id="KW-1185">Reference proteome</keyword>
<name>A0AAN8FSI8_TRICO</name>
<dbReference type="Proteomes" id="UP001331761">
    <property type="component" value="Unassembled WGS sequence"/>
</dbReference>
<keyword evidence="2" id="KW-1133">Transmembrane helix</keyword>
<proteinExistence type="predicted"/>
<reference evidence="3 4" key="1">
    <citation type="submission" date="2019-10" db="EMBL/GenBank/DDBJ databases">
        <title>Assembly and Annotation for the nematode Trichostrongylus colubriformis.</title>
        <authorList>
            <person name="Martin J."/>
        </authorList>
    </citation>
    <scope>NUCLEOTIDE SEQUENCE [LARGE SCALE GENOMIC DNA]</scope>
    <source>
        <strain evidence="3">G859</strain>
        <tissue evidence="3">Whole worm</tissue>
    </source>
</reference>
<keyword evidence="2" id="KW-0812">Transmembrane</keyword>
<feature type="region of interest" description="Disordered" evidence="1">
    <location>
        <begin position="43"/>
        <end position="99"/>
    </location>
</feature>
<dbReference type="AlphaFoldDB" id="A0AAN8FSI8"/>
<dbReference type="EMBL" id="WIXE01004835">
    <property type="protein sequence ID" value="KAK5982689.1"/>
    <property type="molecule type" value="Genomic_DNA"/>
</dbReference>
<keyword evidence="2" id="KW-0472">Membrane</keyword>
<gene>
    <name evidence="3" type="ORF">GCK32_009606</name>
</gene>